<organism evidence="2 3">
    <name type="scientific">Flavobacterium hercynium</name>
    <dbReference type="NCBI Taxonomy" id="387094"/>
    <lineage>
        <taxon>Bacteria</taxon>
        <taxon>Pseudomonadati</taxon>
        <taxon>Bacteroidota</taxon>
        <taxon>Flavobacteriia</taxon>
        <taxon>Flavobacteriales</taxon>
        <taxon>Flavobacteriaceae</taxon>
        <taxon>Flavobacterium</taxon>
    </lineage>
</organism>
<dbReference type="InterPro" id="IPR018712">
    <property type="entry name" value="Tle1-like_cat"/>
</dbReference>
<dbReference type="PANTHER" id="PTHR33840:SF1">
    <property type="entry name" value="TLE1 PHOSPHOLIPASE DOMAIN-CONTAINING PROTEIN"/>
    <property type="match status" value="1"/>
</dbReference>
<dbReference type="AlphaFoldDB" id="A0A226GV42"/>
<feature type="domain" description="T6SS Phospholipase effector Tle1-like catalytic" evidence="1">
    <location>
        <begin position="104"/>
        <end position="389"/>
    </location>
</feature>
<dbReference type="Proteomes" id="UP000198345">
    <property type="component" value="Unassembled WGS sequence"/>
</dbReference>
<evidence type="ECO:0000313" key="3">
    <source>
        <dbReference type="Proteomes" id="UP000198345"/>
    </source>
</evidence>
<dbReference type="PANTHER" id="PTHR33840">
    <property type="match status" value="1"/>
</dbReference>
<accession>A0A226GV42</accession>
<name>A0A226GV42_9FLAO</name>
<dbReference type="EMBL" id="MUGW01000053">
    <property type="protein sequence ID" value="OXA85311.1"/>
    <property type="molecule type" value="Genomic_DNA"/>
</dbReference>
<evidence type="ECO:0000313" key="2">
    <source>
        <dbReference type="EMBL" id="OXA85311.1"/>
    </source>
</evidence>
<protein>
    <recommendedName>
        <fullName evidence="1">T6SS Phospholipase effector Tle1-like catalytic domain-containing protein</fullName>
    </recommendedName>
</protein>
<reference evidence="2 3" key="1">
    <citation type="submission" date="2016-11" db="EMBL/GenBank/DDBJ databases">
        <title>Whole genomes of Flavobacteriaceae.</title>
        <authorList>
            <person name="Stine C."/>
            <person name="Li C."/>
            <person name="Tadesse D."/>
        </authorList>
    </citation>
    <scope>NUCLEOTIDE SEQUENCE [LARGE SCALE GENOMIC DNA]</scope>
    <source>
        <strain evidence="2 3">DSM 18292</strain>
    </source>
</reference>
<dbReference type="RefSeq" id="WP_089051612.1">
    <property type="nucleotide sequence ID" value="NZ_FXTV01000012.1"/>
</dbReference>
<proteinExistence type="predicted"/>
<sequence>MSRTRVVKGKITEITGGTYRIFSKNIEINSEGRIDYYAPQYTYGEPEKYVPRQPEGSVNIFVGMFFDGTGNNRFNSDSVYYSKIKSSADKLKAEDIPVNQETEIIVEDGNKKQKKVKVKITDRDSYWNPYSNVAKMYELYREVTDKDYQDEQNHPEYGKHLILKQYIEGIGTSKGEPDDILGSGLARSSWGILSRVREGIEKVVEEQFSAVESKKINKIIFDVFGFSRGAAAARHFCNEVSKKESYRNEIKNDPYDKYPLPTGRRIIDAHAGGILGAMLNERGYASVHDTYEIEIRFLGIYDTVISDMVLKDNLGMKLVLVNRWFPVAELALTPINTDVSHLKIGQIMHITAQDEWRDNFALTPTNAGYTLSMHGAHSDIGGGYAELEKYEPILDFFDADAKKINEGTEFWEEKKKLRNFYVNNLYCHDYFSNVGTVKFINTHDHYLNINATPSTSKYFPSTGIEFVNRSADYEPSKEFLYDSEKKHALYETKLADHIVLQDSRYISNKYSLVPLNLMLEYAIKYDVPFYKDYQKAKEGGNIIKHTFEYEIPEEQEFDKLREYLQVMRNIVFDDKSSNYIIPQKLFHHIMNQYIHLSAHYGGLENDYIKIKGGDHSLLGDMGFVNHPVKYYIDEKGKVQFKRERYEP</sequence>
<gene>
    <name evidence="2" type="ORF">B0A66_19915</name>
</gene>
<dbReference type="OrthoDB" id="4378831at2"/>
<dbReference type="Pfam" id="PF09994">
    <property type="entry name" value="T6SS_Tle1-like_cat"/>
    <property type="match status" value="1"/>
</dbReference>
<keyword evidence="3" id="KW-1185">Reference proteome</keyword>
<comment type="caution">
    <text evidence="2">The sequence shown here is derived from an EMBL/GenBank/DDBJ whole genome shotgun (WGS) entry which is preliminary data.</text>
</comment>
<evidence type="ECO:0000259" key="1">
    <source>
        <dbReference type="Pfam" id="PF09994"/>
    </source>
</evidence>